<dbReference type="EMBL" id="SMRU01000022">
    <property type="protein sequence ID" value="TDF92685.1"/>
    <property type="molecule type" value="Genomic_DNA"/>
</dbReference>
<evidence type="ECO:0000256" key="2">
    <source>
        <dbReference type="ARBA" id="ARBA00023015"/>
    </source>
</evidence>
<dbReference type="OrthoDB" id="3181812at2"/>
<evidence type="ECO:0000256" key="3">
    <source>
        <dbReference type="ARBA" id="ARBA00023125"/>
    </source>
</evidence>
<keyword evidence="7" id="KW-1185">Reference proteome</keyword>
<dbReference type="GO" id="GO:0005829">
    <property type="term" value="C:cytosol"/>
    <property type="evidence" value="ECO:0007669"/>
    <property type="project" value="TreeGrafter"/>
</dbReference>
<dbReference type="Gene3D" id="3.40.190.290">
    <property type="match status" value="1"/>
</dbReference>
<dbReference type="RefSeq" id="WP_133205553.1">
    <property type="nucleotide sequence ID" value="NZ_SMRU01000022.1"/>
</dbReference>
<dbReference type="Pfam" id="PF00126">
    <property type="entry name" value="HTH_1"/>
    <property type="match status" value="1"/>
</dbReference>
<accession>A0A4R5KDI6</accession>
<protein>
    <submittedName>
        <fullName evidence="6">LysR family transcriptional regulator</fullName>
    </submittedName>
</protein>
<dbReference type="SUPFAM" id="SSF46785">
    <property type="entry name" value="Winged helix' DNA-binding domain"/>
    <property type="match status" value="1"/>
</dbReference>
<dbReference type="FunFam" id="1.10.10.10:FF:000001">
    <property type="entry name" value="LysR family transcriptional regulator"/>
    <property type="match status" value="1"/>
</dbReference>
<dbReference type="InterPro" id="IPR050950">
    <property type="entry name" value="HTH-type_LysR_regulators"/>
</dbReference>
<feature type="domain" description="HTH lysR-type" evidence="5">
    <location>
        <begin position="4"/>
        <end position="61"/>
    </location>
</feature>
<reference evidence="6 7" key="1">
    <citation type="submission" date="2019-03" db="EMBL/GenBank/DDBJ databases">
        <title>Whole genome sequence of Arthrobacter sp JH1-1.</title>
        <authorList>
            <person name="Trinh H.N."/>
        </authorList>
    </citation>
    <scope>NUCLEOTIDE SEQUENCE [LARGE SCALE GENOMIC DNA]</scope>
    <source>
        <strain evidence="6 7">JH1-1</strain>
    </source>
</reference>
<keyword evidence="4" id="KW-0804">Transcription</keyword>
<dbReference type="Gene3D" id="1.10.10.10">
    <property type="entry name" value="Winged helix-like DNA-binding domain superfamily/Winged helix DNA-binding domain"/>
    <property type="match status" value="1"/>
</dbReference>
<dbReference type="PANTHER" id="PTHR30419">
    <property type="entry name" value="HTH-TYPE TRANSCRIPTIONAL REGULATOR YBHD"/>
    <property type="match status" value="1"/>
</dbReference>
<evidence type="ECO:0000259" key="5">
    <source>
        <dbReference type="PROSITE" id="PS50931"/>
    </source>
</evidence>
<dbReference type="Pfam" id="PF03466">
    <property type="entry name" value="LysR_substrate"/>
    <property type="match status" value="1"/>
</dbReference>
<comment type="similarity">
    <text evidence="1">Belongs to the LysR transcriptional regulatory family.</text>
</comment>
<dbReference type="CDD" id="cd05466">
    <property type="entry name" value="PBP2_LTTR_substrate"/>
    <property type="match status" value="1"/>
</dbReference>
<sequence length="307" mass="33580">MPSLTLQQLRYFLSAAKHKTLSAAAEAEHIAQPSLSEQIRRLESSLGVKLFTRTNRELQLTEAARLLLPSAQRALDEVDSLSDLVREVRTLQGGTVSFGTFNSAHLYLLTGLIRDFHEQYPMVKIRVVGLNSSEVADAVRDGELEAGLVQLPVDDRGLSVGPPVLSDEVVYVSADPERLTGPVSIEQMAAAPLILSEARWSNSDPLRLSMTERAQHAGVTLNPIAEVEFQTHAVELAAQGVGDSLVSYHVAKSMIERQGLGYVSLAPAFHEHFAFITRVNGSLSPATREFIKYAHQHIALLQDVTPD</sequence>
<dbReference type="InterPro" id="IPR036388">
    <property type="entry name" value="WH-like_DNA-bd_sf"/>
</dbReference>
<evidence type="ECO:0000256" key="1">
    <source>
        <dbReference type="ARBA" id="ARBA00009437"/>
    </source>
</evidence>
<dbReference type="GO" id="GO:0003700">
    <property type="term" value="F:DNA-binding transcription factor activity"/>
    <property type="evidence" value="ECO:0007669"/>
    <property type="project" value="InterPro"/>
</dbReference>
<dbReference type="SUPFAM" id="SSF53850">
    <property type="entry name" value="Periplasmic binding protein-like II"/>
    <property type="match status" value="1"/>
</dbReference>
<dbReference type="InterPro" id="IPR000847">
    <property type="entry name" value="LysR_HTH_N"/>
</dbReference>
<gene>
    <name evidence="6" type="ORF">E1809_17710</name>
</gene>
<keyword evidence="3" id="KW-0238">DNA-binding</keyword>
<dbReference type="InterPro" id="IPR005119">
    <property type="entry name" value="LysR_subst-bd"/>
</dbReference>
<dbReference type="GO" id="GO:0003677">
    <property type="term" value="F:DNA binding"/>
    <property type="evidence" value="ECO:0007669"/>
    <property type="project" value="UniProtKB-KW"/>
</dbReference>
<dbReference type="Proteomes" id="UP000295511">
    <property type="component" value="Unassembled WGS sequence"/>
</dbReference>
<name>A0A4R5KDI6_9MICC</name>
<dbReference type="PRINTS" id="PR00039">
    <property type="entry name" value="HTHLYSR"/>
</dbReference>
<comment type="caution">
    <text evidence="6">The sequence shown here is derived from an EMBL/GenBank/DDBJ whole genome shotgun (WGS) entry which is preliminary data.</text>
</comment>
<evidence type="ECO:0000313" key="7">
    <source>
        <dbReference type="Proteomes" id="UP000295511"/>
    </source>
</evidence>
<keyword evidence="2" id="KW-0805">Transcription regulation</keyword>
<dbReference type="PROSITE" id="PS50931">
    <property type="entry name" value="HTH_LYSR"/>
    <property type="match status" value="1"/>
</dbReference>
<proteinExistence type="inferred from homology"/>
<dbReference type="AlphaFoldDB" id="A0A4R5KDI6"/>
<organism evidence="6 7">
    <name type="scientific">Arthrobacter terricola</name>
    <dbReference type="NCBI Taxonomy" id="2547396"/>
    <lineage>
        <taxon>Bacteria</taxon>
        <taxon>Bacillati</taxon>
        <taxon>Actinomycetota</taxon>
        <taxon>Actinomycetes</taxon>
        <taxon>Micrococcales</taxon>
        <taxon>Micrococcaceae</taxon>
        <taxon>Arthrobacter</taxon>
    </lineage>
</organism>
<dbReference type="InterPro" id="IPR036390">
    <property type="entry name" value="WH_DNA-bd_sf"/>
</dbReference>
<evidence type="ECO:0000256" key="4">
    <source>
        <dbReference type="ARBA" id="ARBA00023163"/>
    </source>
</evidence>
<evidence type="ECO:0000313" key="6">
    <source>
        <dbReference type="EMBL" id="TDF92685.1"/>
    </source>
</evidence>